<sequence length="453" mass="50831">MQTRANTDLTMEKVDFKGKTAGKLVGEPADAEGKIREMMERLNLTSAEADALILEDENEADLVNLEFALIGKVLSPHTLHIQTIMSALRPAWGNPKGLDAKPVSNNIFIVEFATKSDKERVKDGAPWTVGKHAVLLNEFDPKQKPSDVVFKTIVLWERIMNSRFELMNKHWGELLGAKIGKVEKVDVDGQGRASGDCLRVRVSVDITKPLMRYVTSYSLKLKDYERYEVKYERLPHYCFSCGILGHSSIECPNPGERDAEGKLPYNADKLCMKEEKRKSSAGSKSGQSLQSSGRSSYHEDNCWEAQPAPKDISGAKKSESEEVQDEIISPIKLQDQSMKQKVIQKLGKVSKELFPLRTEATKIARQKRKQIKVYRPKGQGQNPQEKLMQETYNLDLTASGLDTNTCDTNLVLVPCRYENQDDCYKKQKKETIAHTSGSADQAVAAAEQPRHTQ</sequence>
<protein>
    <recommendedName>
        <fullName evidence="3">CCHC-type domain-containing protein</fullName>
    </recommendedName>
</protein>
<evidence type="ECO:0000256" key="1">
    <source>
        <dbReference type="PROSITE-ProRule" id="PRU00047"/>
    </source>
</evidence>
<dbReference type="GeneID" id="123113128"/>
<dbReference type="Gramene" id="TraesCS5B02G369100.1">
    <property type="protein sequence ID" value="TraesCS5B02G369100.1.cds1"/>
    <property type="gene ID" value="TraesCS5B02G369100"/>
</dbReference>
<dbReference type="Pfam" id="PF14392">
    <property type="entry name" value="zf-CCHC_4"/>
    <property type="match status" value="1"/>
</dbReference>
<reference evidence="4" key="1">
    <citation type="submission" date="2018-08" db="EMBL/GenBank/DDBJ databases">
        <authorList>
            <person name="Rossello M."/>
        </authorList>
    </citation>
    <scope>NUCLEOTIDE SEQUENCE [LARGE SCALE GENOMIC DNA]</scope>
    <source>
        <strain evidence="4">cv. Chinese Spring</strain>
    </source>
</reference>
<evidence type="ECO:0000256" key="2">
    <source>
        <dbReference type="SAM" id="MobiDB-lite"/>
    </source>
</evidence>
<dbReference type="RefSeq" id="XP_044390213.1">
    <property type="nucleotide sequence ID" value="XM_044534278.1"/>
</dbReference>
<feature type="compositionally biased region" description="Low complexity" evidence="2">
    <location>
        <begin position="280"/>
        <end position="295"/>
    </location>
</feature>
<dbReference type="RefSeq" id="XP_044390212.1">
    <property type="nucleotide sequence ID" value="XM_044534277.1"/>
</dbReference>
<dbReference type="InterPro" id="IPR025558">
    <property type="entry name" value="DUF4283"/>
</dbReference>
<feature type="region of interest" description="Disordered" evidence="2">
    <location>
        <begin position="274"/>
        <end position="323"/>
    </location>
</feature>
<feature type="domain" description="CCHC-type" evidence="3">
    <location>
        <begin position="238"/>
        <end position="253"/>
    </location>
</feature>
<dbReference type="InterPro" id="IPR040256">
    <property type="entry name" value="At4g02000-like"/>
</dbReference>
<dbReference type="EnsemblPlants" id="TraesCS5B02G369100.1">
    <property type="protein sequence ID" value="TraesCS5B02G369100.1.cds1"/>
    <property type="gene ID" value="TraesCS5B02G369100"/>
</dbReference>
<keyword evidence="1" id="KW-0479">Metal-binding</keyword>
<keyword evidence="5" id="KW-1185">Reference proteome</keyword>
<dbReference type="GO" id="GO:0008270">
    <property type="term" value="F:zinc ion binding"/>
    <property type="evidence" value="ECO:0007669"/>
    <property type="project" value="UniProtKB-KW"/>
</dbReference>
<organism evidence="4">
    <name type="scientific">Triticum aestivum</name>
    <name type="common">Wheat</name>
    <dbReference type="NCBI Taxonomy" id="4565"/>
    <lineage>
        <taxon>Eukaryota</taxon>
        <taxon>Viridiplantae</taxon>
        <taxon>Streptophyta</taxon>
        <taxon>Embryophyta</taxon>
        <taxon>Tracheophyta</taxon>
        <taxon>Spermatophyta</taxon>
        <taxon>Magnoliopsida</taxon>
        <taxon>Liliopsida</taxon>
        <taxon>Poales</taxon>
        <taxon>Poaceae</taxon>
        <taxon>BOP clade</taxon>
        <taxon>Pooideae</taxon>
        <taxon>Triticodae</taxon>
        <taxon>Triticeae</taxon>
        <taxon>Triticinae</taxon>
        <taxon>Triticum</taxon>
    </lineage>
</organism>
<dbReference type="InterPro" id="IPR001878">
    <property type="entry name" value="Znf_CCHC"/>
</dbReference>
<name>A0A3B6LSP5_WHEAT</name>
<dbReference type="Gramene" id="TraesCS5B03G0928900.1">
    <property type="protein sequence ID" value="TraesCS5B03G0928900.1.CDS1"/>
    <property type="gene ID" value="TraesCS5B03G0928900"/>
</dbReference>
<dbReference type="GO" id="GO:0003676">
    <property type="term" value="F:nucleic acid binding"/>
    <property type="evidence" value="ECO:0007669"/>
    <property type="project" value="InterPro"/>
</dbReference>
<keyword evidence="1" id="KW-0862">Zinc</keyword>
<evidence type="ECO:0000259" key="3">
    <source>
        <dbReference type="PROSITE" id="PS50158"/>
    </source>
</evidence>
<dbReference type="RefSeq" id="XP_044390209.1">
    <property type="nucleotide sequence ID" value="XM_044534274.1"/>
</dbReference>
<dbReference type="AlphaFoldDB" id="A0A3B6LSP5"/>
<dbReference type="RefSeq" id="XP_044390210.1">
    <property type="nucleotide sequence ID" value="XM_044534275.1"/>
</dbReference>
<dbReference type="RefSeq" id="XP_044390211.1">
    <property type="nucleotide sequence ID" value="XM_044534276.1"/>
</dbReference>
<dbReference type="PROSITE" id="PS50158">
    <property type="entry name" value="ZF_CCHC"/>
    <property type="match status" value="1"/>
</dbReference>
<dbReference type="PANTHER" id="PTHR31286:SF166">
    <property type="entry name" value="OS01G0177800 PROTEIN"/>
    <property type="match status" value="1"/>
</dbReference>
<dbReference type="PANTHER" id="PTHR31286">
    <property type="entry name" value="GLYCINE-RICH CELL WALL STRUCTURAL PROTEIN 1.8-LIKE"/>
    <property type="match status" value="1"/>
</dbReference>
<accession>A0A3B6LSP5</accession>
<dbReference type="Gramene" id="TraesCAD_scaffold_000128_01G000300.1">
    <property type="protein sequence ID" value="TraesCAD_scaffold_000128_01G000300.1"/>
    <property type="gene ID" value="TraesCAD_scaffold_000128_01G000300"/>
</dbReference>
<evidence type="ECO:0000313" key="4">
    <source>
        <dbReference type="EnsemblPlants" id="TraesCS5B02G369100.1.cds1"/>
    </source>
</evidence>
<evidence type="ECO:0000313" key="5">
    <source>
        <dbReference type="Proteomes" id="UP000019116"/>
    </source>
</evidence>
<dbReference type="OMA" id="QIKVYRP"/>
<feature type="region of interest" description="Disordered" evidence="2">
    <location>
        <begin position="428"/>
        <end position="453"/>
    </location>
</feature>
<dbReference type="RefSeq" id="XP_044390208.1">
    <property type="nucleotide sequence ID" value="XM_044534273.1"/>
</dbReference>
<keyword evidence="1" id="KW-0863">Zinc-finger</keyword>
<dbReference type="Proteomes" id="UP000019116">
    <property type="component" value="Chromosome 5B"/>
</dbReference>
<dbReference type="Pfam" id="PF14111">
    <property type="entry name" value="DUF4283"/>
    <property type="match status" value="1"/>
</dbReference>
<reference evidence="4" key="2">
    <citation type="submission" date="2018-10" db="UniProtKB">
        <authorList>
            <consortium name="EnsemblPlants"/>
        </authorList>
    </citation>
    <scope>IDENTIFICATION</scope>
</reference>
<gene>
    <name evidence="4" type="primary">LOC123113128</name>
</gene>
<dbReference type="OrthoDB" id="686753at2759"/>
<dbReference type="InterPro" id="IPR025836">
    <property type="entry name" value="Zn_knuckle_CX2CX4HX4C"/>
</dbReference>
<proteinExistence type="predicted"/>
<dbReference type="RefSeq" id="XP_044390214.1">
    <property type="nucleotide sequence ID" value="XM_044534279.1"/>
</dbReference>
<dbReference type="STRING" id="4565.A0A3B6LSP5"/>